<dbReference type="RefSeq" id="WP_082376415.1">
    <property type="nucleotide sequence ID" value="NZ_JXMU01000003.1"/>
</dbReference>
<keyword evidence="1" id="KW-0732">Signal</keyword>
<keyword evidence="3" id="KW-1185">Reference proteome</keyword>
<dbReference type="Pfam" id="PF06186">
    <property type="entry name" value="DUF992"/>
    <property type="match status" value="1"/>
</dbReference>
<comment type="caution">
    <text evidence="2">The sequence shown here is derived from an EMBL/GenBank/DDBJ whole genome shotgun (WGS) entry which is preliminary data.</text>
</comment>
<dbReference type="OrthoDB" id="7362478at2"/>
<dbReference type="AlphaFoldDB" id="A0A0M9GP16"/>
<dbReference type="PATRIC" id="fig|1514904.3.peg.2359"/>
<proteinExistence type="predicted"/>
<feature type="chain" id="PRO_5005836745" evidence="1">
    <location>
        <begin position="28"/>
        <end position="162"/>
    </location>
</feature>
<sequence>MTLRNNIIALTSAATLAALPLATQANAQESGVQLGQLTCEVDGGTGFVFGSSKDMTCSFTPANASEPTETYVGQIDKYGVDIGVTGKSIIGWTVVAAEADKYAPNALAGTYSGASASAAFAAGLGANVLVGGSSDSFALQPLSLSASEGVNVAVGFTQITLK</sequence>
<evidence type="ECO:0000313" key="3">
    <source>
        <dbReference type="Proteomes" id="UP000038011"/>
    </source>
</evidence>
<accession>A0A0M9GP16</accession>
<evidence type="ECO:0000256" key="1">
    <source>
        <dbReference type="SAM" id="SignalP"/>
    </source>
</evidence>
<gene>
    <name evidence="2" type="ORF">SU32_03270</name>
</gene>
<dbReference type="STRING" id="1514904.SU32_03270"/>
<reference evidence="2 3" key="1">
    <citation type="submission" date="2015-01" db="EMBL/GenBank/DDBJ databases">
        <title>Ahrensia donghaiensis sp. nov., a novel dimethylsulphoniopropionate-cleavage bacterium isolated from seawater and emended descriptions of the genus Ahrensia and Ahrensia kielensis.</title>
        <authorList>
            <person name="Liu J."/>
        </authorList>
    </citation>
    <scope>NUCLEOTIDE SEQUENCE [LARGE SCALE GENOMIC DNA]</scope>
    <source>
        <strain evidence="2 3">LZD062</strain>
    </source>
</reference>
<dbReference type="EMBL" id="JXMU01000003">
    <property type="protein sequence ID" value="KPB02300.1"/>
    <property type="molecule type" value="Genomic_DNA"/>
</dbReference>
<evidence type="ECO:0000313" key="2">
    <source>
        <dbReference type="EMBL" id="KPB02300.1"/>
    </source>
</evidence>
<dbReference type="InterPro" id="IPR009333">
    <property type="entry name" value="DUF992"/>
</dbReference>
<protein>
    <submittedName>
        <fullName evidence="2">Uncharacterized protein</fullName>
    </submittedName>
</protein>
<name>A0A0M9GP16_9HYPH</name>
<dbReference type="Proteomes" id="UP000038011">
    <property type="component" value="Unassembled WGS sequence"/>
</dbReference>
<organism evidence="2 3">
    <name type="scientific">Ahrensia marina</name>
    <dbReference type="NCBI Taxonomy" id="1514904"/>
    <lineage>
        <taxon>Bacteria</taxon>
        <taxon>Pseudomonadati</taxon>
        <taxon>Pseudomonadota</taxon>
        <taxon>Alphaproteobacteria</taxon>
        <taxon>Hyphomicrobiales</taxon>
        <taxon>Ahrensiaceae</taxon>
        <taxon>Ahrensia</taxon>
    </lineage>
</organism>
<feature type="signal peptide" evidence="1">
    <location>
        <begin position="1"/>
        <end position="27"/>
    </location>
</feature>